<dbReference type="InterPro" id="IPR027417">
    <property type="entry name" value="P-loop_NTPase"/>
</dbReference>
<dbReference type="RefSeq" id="WP_077720013.1">
    <property type="nucleotide sequence ID" value="NZ_CP019699.1"/>
</dbReference>
<evidence type="ECO:0000313" key="3">
    <source>
        <dbReference type="Proteomes" id="UP000188603"/>
    </source>
</evidence>
<dbReference type="InterPro" id="IPR011704">
    <property type="entry name" value="ATPase_dyneun-rel_AAA"/>
</dbReference>
<dbReference type="STRING" id="1471761.B0W44_10625"/>
<accession>A0A1U9K7Y7</accession>
<dbReference type="InterPro" id="IPR003593">
    <property type="entry name" value="AAA+_ATPase"/>
</dbReference>
<dbReference type="CDD" id="cd00009">
    <property type="entry name" value="AAA"/>
    <property type="match status" value="1"/>
</dbReference>
<dbReference type="Gene3D" id="3.40.50.300">
    <property type="entry name" value="P-loop containing nucleotide triphosphate hydrolases"/>
    <property type="match status" value="1"/>
</dbReference>
<dbReference type="PANTHER" id="PTHR42759">
    <property type="entry name" value="MOXR FAMILY PROTEIN"/>
    <property type="match status" value="1"/>
</dbReference>
<keyword evidence="3" id="KW-1185">Reference proteome</keyword>
<organism evidence="2 3">
    <name type="scientific">Novibacillus thermophilus</name>
    <dbReference type="NCBI Taxonomy" id="1471761"/>
    <lineage>
        <taxon>Bacteria</taxon>
        <taxon>Bacillati</taxon>
        <taxon>Bacillota</taxon>
        <taxon>Bacilli</taxon>
        <taxon>Bacillales</taxon>
        <taxon>Thermoactinomycetaceae</taxon>
        <taxon>Novibacillus</taxon>
    </lineage>
</organism>
<dbReference type="PANTHER" id="PTHR42759:SF1">
    <property type="entry name" value="MAGNESIUM-CHELATASE SUBUNIT CHLD"/>
    <property type="match status" value="1"/>
</dbReference>
<name>A0A1U9K7Y7_9BACL</name>
<sequence length="282" mass="32227">MQSIQEAFRKQGYIADRATAITLHLVMELEKPLLVEGPAGVGKTELAKVLATVLRTKLIRLQCYEGLDANTALYEWNYAKQMLHIRLSEQSAIQAPDIFSEAFLLRRPLLDALLEDERPPVLLIDEIDRADEAFEAFLLEILGEFQVTIPEFGTVRAKHKPYVILTSNRTRDLSDALRRRCLYEWIDYPDVQKEKDILSAKVPGIDERLAERVVRAVNKLRKLPLNKPPGVAESLDWARALMALDPGEEREDGIVRTLGCVAKDRDDWKLIEEKRDILQEIT</sequence>
<gene>
    <name evidence="2" type="ORF">B0W44_10625</name>
</gene>
<evidence type="ECO:0000259" key="1">
    <source>
        <dbReference type="SMART" id="SM00382"/>
    </source>
</evidence>
<feature type="domain" description="AAA+ ATPase" evidence="1">
    <location>
        <begin position="29"/>
        <end position="187"/>
    </location>
</feature>
<dbReference type="GO" id="GO:0005524">
    <property type="term" value="F:ATP binding"/>
    <property type="evidence" value="ECO:0007669"/>
    <property type="project" value="InterPro"/>
</dbReference>
<dbReference type="EMBL" id="CP019699">
    <property type="protein sequence ID" value="AQS56152.1"/>
    <property type="molecule type" value="Genomic_DNA"/>
</dbReference>
<dbReference type="KEGG" id="ntr:B0W44_10625"/>
<dbReference type="GO" id="GO:0016887">
    <property type="term" value="F:ATP hydrolysis activity"/>
    <property type="evidence" value="ECO:0007669"/>
    <property type="project" value="InterPro"/>
</dbReference>
<evidence type="ECO:0000313" key="2">
    <source>
        <dbReference type="EMBL" id="AQS56152.1"/>
    </source>
</evidence>
<dbReference type="Pfam" id="PF07728">
    <property type="entry name" value="AAA_5"/>
    <property type="match status" value="1"/>
</dbReference>
<proteinExistence type="predicted"/>
<dbReference type="SUPFAM" id="SSF52540">
    <property type="entry name" value="P-loop containing nucleoside triphosphate hydrolases"/>
    <property type="match status" value="1"/>
</dbReference>
<dbReference type="AlphaFoldDB" id="A0A1U9K7Y7"/>
<dbReference type="OrthoDB" id="9783370at2"/>
<dbReference type="InterPro" id="IPR050764">
    <property type="entry name" value="CbbQ/NirQ/NorQ/GpvN"/>
</dbReference>
<protein>
    <submittedName>
        <fullName evidence="2">ATPase</fullName>
    </submittedName>
</protein>
<dbReference type="Proteomes" id="UP000188603">
    <property type="component" value="Chromosome"/>
</dbReference>
<dbReference type="SMART" id="SM00382">
    <property type="entry name" value="AAA"/>
    <property type="match status" value="1"/>
</dbReference>
<reference evidence="2 3" key="1">
    <citation type="journal article" date="2015" name="Int. J. Syst. Evol. Microbiol.">
        <title>Novibacillus thermophilus gen. nov., sp. nov., a Gram-staining-negative and moderately thermophilic member of the family Thermoactinomycetaceae.</title>
        <authorList>
            <person name="Yang G."/>
            <person name="Chen J."/>
            <person name="Zhou S."/>
        </authorList>
    </citation>
    <scope>NUCLEOTIDE SEQUENCE [LARGE SCALE GENOMIC DNA]</scope>
    <source>
        <strain evidence="2 3">SG-1</strain>
    </source>
</reference>